<protein>
    <submittedName>
        <fullName evidence="2">Tetratricopeptide repeat protein</fullName>
    </submittedName>
</protein>
<dbReference type="SMART" id="SM00028">
    <property type="entry name" value="TPR"/>
    <property type="match status" value="2"/>
</dbReference>
<dbReference type="GeneID" id="35803055"/>
<evidence type="ECO:0000313" key="3">
    <source>
        <dbReference type="Proteomes" id="UP000223596"/>
    </source>
</evidence>
<dbReference type="EMBL" id="PDBW01000001">
    <property type="protein sequence ID" value="PFH03863.1"/>
    <property type="molecule type" value="Genomic_DNA"/>
</dbReference>
<dbReference type="PROSITE" id="PS50005">
    <property type="entry name" value="TPR"/>
    <property type="match status" value="1"/>
</dbReference>
<name>A0AB36TJB6_ACETH</name>
<comment type="caution">
    <text evidence="2">The sequence shown here is derived from an EMBL/GenBank/DDBJ whole genome shotgun (WGS) entry which is preliminary data.</text>
</comment>
<dbReference type="Gene3D" id="1.25.40.10">
    <property type="entry name" value="Tetratricopeptide repeat domain"/>
    <property type="match status" value="1"/>
</dbReference>
<dbReference type="PROSITE" id="PS51257">
    <property type="entry name" value="PROKAR_LIPOPROTEIN"/>
    <property type="match status" value="1"/>
</dbReference>
<dbReference type="InterPro" id="IPR019734">
    <property type="entry name" value="TPR_rpt"/>
</dbReference>
<gene>
    <name evidence="2" type="ORF">M972_112682</name>
</gene>
<dbReference type="AlphaFoldDB" id="A0AB36TJB6"/>
<dbReference type="RefSeq" id="WP_003513874.1">
    <property type="nucleotide sequence ID" value="NZ_CP013828.1"/>
</dbReference>
<evidence type="ECO:0000313" key="2">
    <source>
        <dbReference type="EMBL" id="PFH03863.1"/>
    </source>
</evidence>
<dbReference type="InterPro" id="IPR011990">
    <property type="entry name" value="TPR-like_helical_dom_sf"/>
</dbReference>
<dbReference type="SUPFAM" id="SSF48452">
    <property type="entry name" value="TPR-like"/>
    <property type="match status" value="1"/>
</dbReference>
<dbReference type="Pfam" id="PF13181">
    <property type="entry name" value="TPR_8"/>
    <property type="match status" value="1"/>
</dbReference>
<reference evidence="2 3" key="1">
    <citation type="submission" date="2017-09" db="EMBL/GenBank/DDBJ databases">
        <title>Evaluation of Pacific Biosciences Sequencing Technology to Finishing C. thermocellum Genome Sequences.</title>
        <authorList>
            <person name="Brown S."/>
        </authorList>
    </citation>
    <scope>NUCLEOTIDE SEQUENCE [LARGE SCALE GENOMIC DNA]</scope>
    <source>
        <strain evidence="2 3">AD2</strain>
    </source>
</reference>
<accession>A0AB36TJB6</accession>
<organism evidence="2 3">
    <name type="scientific">Acetivibrio thermocellus AD2</name>
    <dbReference type="NCBI Taxonomy" id="1138384"/>
    <lineage>
        <taxon>Bacteria</taxon>
        <taxon>Bacillati</taxon>
        <taxon>Bacillota</taxon>
        <taxon>Clostridia</taxon>
        <taxon>Eubacteriales</taxon>
        <taxon>Oscillospiraceae</taxon>
        <taxon>Acetivibrio</taxon>
    </lineage>
</organism>
<keyword evidence="1" id="KW-0802">TPR repeat</keyword>
<dbReference type="Proteomes" id="UP000223596">
    <property type="component" value="Unassembled WGS sequence"/>
</dbReference>
<evidence type="ECO:0000256" key="1">
    <source>
        <dbReference type="PROSITE-ProRule" id="PRU00339"/>
    </source>
</evidence>
<proteinExistence type="predicted"/>
<dbReference type="InterPro" id="IPR028994">
    <property type="entry name" value="Integrin_alpha_N"/>
</dbReference>
<feature type="repeat" description="TPR" evidence="1">
    <location>
        <begin position="363"/>
        <end position="396"/>
    </location>
</feature>
<sequence>MGEIRNYIKLILIGVAILVTVTMIISATGCDILPPPASAIKPPQYINASSGEVEDPKAIARRFLTPGTYFSYPTHPRNADAVWEVDIDGDGRAELLTLYRGRDLKNNGVEVFGVFILKQDENHEWQIFWEQQYTANIVALDWADVRDITGDNYPELLIGWNIGYRIGSNLDIYSLKEEDKPRLISSIKYSEIVGIEDRRGINNEIKPVLMMYLFDEEMYESENEGRKDEYFHILQWDYKEWMGGGLVEADDFYASYYVNVIEDLKESLERYSNNYYQWYILALAQLRSGKPMDALESVGKVLEITQRYINRHGERTVKEVFKYQKKARILKAAAYIKMGKYHESIIESNYVLGNYDIDDKELAQIYLNLGYAYAGLKQYEMAGTYFNKSCETAETVYKEGTALYLLNSYKAKKQLEYIKPFLTSSH</sequence>
<dbReference type="SUPFAM" id="SSF69318">
    <property type="entry name" value="Integrin alpha N-terminal domain"/>
    <property type="match status" value="1"/>
</dbReference>